<gene>
    <name evidence="1" type="primary">109</name>
    <name evidence="1" type="ORF">SEA_OBLADI_109</name>
</gene>
<dbReference type="EMBL" id="OP297535">
    <property type="protein sequence ID" value="UXE03832.1"/>
    <property type="molecule type" value="Genomic_DNA"/>
</dbReference>
<proteinExistence type="predicted"/>
<protein>
    <submittedName>
        <fullName evidence="1">Uncharacterized protein</fullName>
    </submittedName>
</protein>
<keyword evidence="2" id="KW-1185">Reference proteome</keyword>
<evidence type="ECO:0000313" key="2">
    <source>
        <dbReference type="Proteomes" id="UP001064297"/>
    </source>
</evidence>
<sequence length="120" mass="13289">MMRPTRTAQPAVPVVDEVPDFAAIADDNPFLALNEIARRANQSLSKMALDYFQNPNVALYGGLPDSVVLPARTTPHLPDTRVGLLPERTVEHGRVIALRRRRARNKVGRATRQAQRRAAA</sequence>
<reference evidence="1" key="1">
    <citation type="submission" date="2022-08" db="EMBL/GenBank/DDBJ databases">
        <authorList>
            <person name="Abuwarda M.A."/>
            <person name="Alvarez A."/>
            <person name="Batteikh M."/>
            <person name="Baughman A.P."/>
            <person name="Chavez V."/>
            <person name="Cheng C."/>
            <person name="Cosentino E.J."/>
            <person name="Di Blasi D.L."/>
            <person name="Dooley N.L."/>
            <person name="Empson B.M."/>
            <person name="Erfanian K."/>
            <person name="Esparza P.D."/>
            <person name="Fleming H.S."/>
            <person name="Ghannam M.S."/>
            <person name="Gibbons A.C."/>
            <person name="Gonzalez C."/>
            <person name="Huq N.E."/>
            <person name="Jin K."/>
            <person name="Kamarzar M."/>
            <person name="Khaine A."/>
            <person name="Krug K.R."/>
            <person name="Lee A."/>
            <person name="Liao S."/>
            <person name="Light I."/>
            <person name="Ma Y."/>
            <person name="Magaling J.M."/>
            <person name="McLinden K.C."/>
            <person name="Melkote A."/>
            <person name="Montoya Serpas C.A."/>
            <person name="Niazmandi K."/>
            <person name="Ostroske E.C."/>
            <person name="Paek B.H."/>
            <person name="Rajiv S."/>
            <person name="Santos C.E."/>
            <person name="Semaan S.A."/>
            <person name="Senthilvelan J."/>
            <person name="Sheppy T.E."/>
            <person name="Stephenson J.C."/>
            <person name="Tenney M.E."/>
            <person name="Teoh N."/>
            <person name="Thorp J.P."/>
            <person name="Turon Font G."/>
            <person name="Uvarov E.V."/>
            <person name="Verpukhovskiy P."/>
            <person name="Wang J."/>
            <person name="Whang A.Y."/>
            <person name="Wright N.E."/>
            <person name="Wu M."/>
            <person name="Zhuang C."/>
            <person name="Bruns J.A."/>
            <person name="Chai A.E."/>
            <person name="Parikh H."/>
            <person name="Zorawik M."/>
            <person name="Garza D.R."/>
            <person name="Ngo R.T."/>
            <person name="Reddi K."/>
            <person name="Garcia-Vedrenne A.E."/>
            <person name="Freise A.C."/>
            <person name="Balish M.F."/>
            <person name="Garlena R.A."/>
            <person name="Russell D.A."/>
            <person name="Jacobs-Sera D."/>
            <person name="Hatfull G.F."/>
        </authorList>
    </citation>
    <scope>NUCLEOTIDE SEQUENCE</scope>
</reference>
<dbReference type="Proteomes" id="UP001064297">
    <property type="component" value="Segment"/>
</dbReference>
<organism evidence="1 2">
    <name type="scientific">Gordonia phage ObLaDi</name>
    <dbReference type="NCBI Taxonomy" id="2978487"/>
    <lineage>
        <taxon>Viruses</taxon>
        <taxon>Duplodnaviria</taxon>
        <taxon>Heunggongvirae</taxon>
        <taxon>Uroviricota</taxon>
        <taxon>Caudoviricetes</taxon>
        <taxon>Kruegerviridae</taxon>
        <taxon>Cafassovirus</taxon>
        <taxon>Cafassovirus obladi</taxon>
    </lineage>
</organism>
<evidence type="ECO:0000313" key="1">
    <source>
        <dbReference type="EMBL" id="UXE03832.1"/>
    </source>
</evidence>
<name>A0A977KMV0_9CAUD</name>
<accession>A0A977KMV0</accession>